<dbReference type="Gene3D" id="3.40.50.1110">
    <property type="entry name" value="SGNH hydrolase"/>
    <property type="match status" value="1"/>
</dbReference>
<name>A0A9X4KXF9_9BACL</name>
<evidence type="ECO:0000313" key="1">
    <source>
        <dbReference type="EMBL" id="MDG0812553.1"/>
    </source>
</evidence>
<dbReference type="SUPFAM" id="SSF52266">
    <property type="entry name" value="SGNH hydrolase"/>
    <property type="match status" value="1"/>
</dbReference>
<sequence length="145" mass="15761">MLNVKPYLEDLLPGIVVDGEVGRQMREAPAEIDALKRNAQLGDRVVVELGTNGSFTKKQLTKLLDALADADEVILMNTRVPRKWQDTVNDMLNDVASDYPNVSIGDWYGASAGHDEYFGKDGVHLGKAGSQAYAKLVADLLGTKS</sequence>
<reference evidence="1" key="1">
    <citation type="submission" date="2022-10" db="EMBL/GenBank/DDBJ databases">
        <title>Comparative genomic analysis of Cohnella hashimotonis sp. nov., isolated from the International Space Station.</title>
        <authorList>
            <person name="Simpson A."/>
            <person name="Venkateswaran K."/>
        </authorList>
    </citation>
    <scope>NUCLEOTIDE SEQUENCE</scope>
    <source>
        <strain evidence="1">DSM 28161</strain>
    </source>
</reference>
<dbReference type="EMBL" id="JAPDIA010000008">
    <property type="protein sequence ID" value="MDG0812553.1"/>
    <property type="molecule type" value="Genomic_DNA"/>
</dbReference>
<dbReference type="RefSeq" id="WP_277535920.1">
    <property type="nucleotide sequence ID" value="NZ_JAPDIA010000008.1"/>
</dbReference>
<comment type="caution">
    <text evidence="1">The sequence shown here is derived from an EMBL/GenBank/DDBJ whole genome shotgun (WGS) entry which is preliminary data.</text>
</comment>
<accession>A0A9X4KXF9</accession>
<dbReference type="CDD" id="cd01840">
    <property type="entry name" value="SGNH_hydrolase_yrhL_like"/>
    <property type="match status" value="1"/>
</dbReference>
<evidence type="ECO:0000313" key="2">
    <source>
        <dbReference type="Proteomes" id="UP001153404"/>
    </source>
</evidence>
<proteinExistence type="predicted"/>
<evidence type="ECO:0008006" key="3">
    <source>
        <dbReference type="Google" id="ProtNLM"/>
    </source>
</evidence>
<protein>
    <recommendedName>
        <fullName evidence="3">Acyltransferase</fullName>
    </recommendedName>
</protein>
<dbReference type="Proteomes" id="UP001153404">
    <property type="component" value="Unassembled WGS sequence"/>
</dbReference>
<dbReference type="InterPro" id="IPR036514">
    <property type="entry name" value="SGNH_hydro_sf"/>
</dbReference>
<keyword evidence="2" id="KW-1185">Reference proteome</keyword>
<dbReference type="AlphaFoldDB" id="A0A9X4KXF9"/>
<gene>
    <name evidence="1" type="ORF">OMP40_26875</name>
</gene>
<organism evidence="1 2">
    <name type="scientific">Cohnella rhizosphaerae</name>
    <dbReference type="NCBI Taxonomy" id="1457232"/>
    <lineage>
        <taxon>Bacteria</taxon>
        <taxon>Bacillati</taxon>
        <taxon>Bacillota</taxon>
        <taxon>Bacilli</taxon>
        <taxon>Bacillales</taxon>
        <taxon>Paenibacillaceae</taxon>
        <taxon>Cohnella</taxon>
    </lineage>
</organism>